<accession>R8BFZ4</accession>
<evidence type="ECO:0000313" key="1">
    <source>
        <dbReference type="EMBL" id="EON98209.1"/>
    </source>
</evidence>
<dbReference type="OrthoDB" id="5371016at2759"/>
<dbReference type="Proteomes" id="UP000014074">
    <property type="component" value="Unassembled WGS sequence"/>
</dbReference>
<dbReference type="AlphaFoldDB" id="R8BFZ4"/>
<reference evidence="2" key="1">
    <citation type="journal article" date="2013" name="Genome Announc.">
        <title>Draft genome sequence of the ascomycete Phaeoacremonium aleophilum strain UCR-PA7, a causal agent of the esca disease complex in grapevines.</title>
        <authorList>
            <person name="Blanco-Ulate B."/>
            <person name="Rolshausen P."/>
            <person name="Cantu D."/>
        </authorList>
    </citation>
    <scope>NUCLEOTIDE SEQUENCE [LARGE SCALE GENOMIC DNA]</scope>
    <source>
        <strain evidence="2">UCR-PA7</strain>
    </source>
</reference>
<sequence length="164" mass="17531">MAQTTIHHGPSTSIPSGASPGLQFLKGFLAVLDSLDPDQVQTLTNFLTPDAAFAINGGAPVPTEQVLSMLTMRGQKLARFGHEVHVAWDIESGAGSRTVMYESTSVTVFKDDPAAAEIRVREFNIVELVGGGQDGASWKAKELRTFMDASAVYKHAQSLQAKAD</sequence>
<dbReference type="KEGG" id="tmn:UCRPA7_6264"/>
<dbReference type="GeneID" id="19326902"/>
<dbReference type="HOGENOM" id="CLU_088654_0_0_1"/>
<protein>
    <recommendedName>
        <fullName evidence="3">SnoaL-like domain-containing protein</fullName>
    </recommendedName>
</protein>
<organism evidence="1 2">
    <name type="scientific">Phaeoacremonium minimum (strain UCR-PA7)</name>
    <name type="common">Esca disease fungus</name>
    <name type="synonym">Togninia minima</name>
    <dbReference type="NCBI Taxonomy" id="1286976"/>
    <lineage>
        <taxon>Eukaryota</taxon>
        <taxon>Fungi</taxon>
        <taxon>Dikarya</taxon>
        <taxon>Ascomycota</taxon>
        <taxon>Pezizomycotina</taxon>
        <taxon>Sordariomycetes</taxon>
        <taxon>Sordariomycetidae</taxon>
        <taxon>Togniniales</taxon>
        <taxon>Togniniaceae</taxon>
        <taxon>Phaeoacremonium</taxon>
    </lineage>
</organism>
<dbReference type="eggNOG" id="ENOG502SQI5">
    <property type="taxonomic scope" value="Eukaryota"/>
</dbReference>
<dbReference type="EMBL" id="KB933225">
    <property type="protein sequence ID" value="EON98209.1"/>
    <property type="molecule type" value="Genomic_DNA"/>
</dbReference>
<name>R8BFZ4_PHAM7</name>
<evidence type="ECO:0000313" key="2">
    <source>
        <dbReference type="Proteomes" id="UP000014074"/>
    </source>
</evidence>
<gene>
    <name evidence="1" type="ORF">UCRPA7_6264</name>
</gene>
<proteinExistence type="predicted"/>
<keyword evidence="2" id="KW-1185">Reference proteome</keyword>
<evidence type="ECO:0008006" key="3">
    <source>
        <dbReference type="Google" id="ProtNLM"/>
    </source>
</evidence>
<dbReference type="RefSeq" id="XP_007916994.1">
    <property type="nucleotide sequence ID" value="XM_007918803.1"/>
</dbReference>